<evidence type="ECO:0000313" key="7">
    <source>
        <dbReference type="Proteomes" id="UP000664832"/>
    </source>
</evidence>
<evidence type="ECO:0000256" key="1">
    <source>
        <dbReference type="ARBA" id="ARBA00001911"/>
    </source>
</evidence>
<dbReference type="InterPro" id="IPR036291">
    <property type="entry name" value="NAD(P)-bd_dom_sf"/>
</dbReference>
<accession>A0ABS3I2N4</accession>
<dbReference type="InterPro" id="IPR044516">
    <property type="entry name" value="UXS-like"/>
</dbReference>
<dbReference type="Gene3D" id="3.40.50.720">
    <property type="entry name" value="NAD(P)-binding Rossmann-like Domain"/>
    <property type="match status" value="1"/>
</dbReference>
<evidence type="ECO:0000259" key="5">
    <source>
        <dbReference type="Pfam" id="PF01370"/>
    </source>
</evidence>
<protein>
    <submittedName>
        <fullName evidence="6">NAD-dependent epimerase/dehydratase family protein</fullName>
    </submittedName>
</protein>
<dbReference type="SUPFAM" id="SSF51735">
    <property type="entry name" value="NAD(P)-binding Rossmann-fold domains"/>
    <property type="match status" value="1"/>
</dbReference>
<keyword evidence="7" id="KW-1185">Reference proteome</keyword>
<keyword evidence="4" id="KW-0456">Lyase</keyword>
<dbReference type="PANTHER" id="PTHR43078:SF6">
    <property type="entry name" value="UDP-GLUCURONIC ACID DECARBOXYLASE 1"/>
    <property type="match status" value="1"/>
</dbReference>
<reference evidence="6 7" key="1">
    <citation type="submission" date="2021-03" db="EMBL/GenBank/DDBJ databases">
        <title>Enterococcal diversity collection.</title>
        <authorList>
            <person name="Gilmore M.S."/>
            <person name="Schwartzman J."/>
            <person name="Van Tyne D."/>
            <person name="Martin M."/>
            <person name="Earl A.M."/>
            <person name="Manson A.L."/>
            <person name="Straub T."/>
            <person name="Salamzade R."/>
            <person name="Saavedra J."/>
            <person name="Lebreton F."/>
            <person name="Prichula J."/>
            <person name="Schaufler K."/>
            <person name="Gaca A."/>
            <person name="Sgardioli B."/>
            <person name="Wagenaar J."/>
            <person name="Strong T."/>
        </authorList>
    </citation>
    <scope>NUCLEOTIDE SEQUENCE [LARGE SCALE GENOMIC DNA]</scope>
    <source>
        <strain evidence="6 7">MSG2901</strain>
    </source>
</reference>
<evidence type="ECO:0000256" key="3">
    <source>
        <dbReference type="ARBA" id="ARBA00023027"/>
    </source>
</evidence>
<dbReference type="PANTHER" id="PTHR43078">
    <property type="entry name" value="UDP-GLUCURONIC ACID DECARBOXYLASE-RELATED"/>
    <property type="match status" value="1"/>
</dbReference>
<proteinExistence type="predicted"/>
<dbReference type="Proteomes" id="UP000664832">
    <property type="component" value="Unassembled WGS sequence"/>
</dbReference>
<gene>
    <name evidence="6" type="ORF">JZO71_11690</name>
</gene>
<feature type="domain" description="NAD-dependent epimerase/dehydratase" evidence="5">
    <location>
        <begin position="32"/>
        <end position="276"/>
    </location>
</feature>
<dbReference type="EMBL" id="JAFLWI010000022">
    <property type="protein sequence ID" value="MBO0482979.1"/>
    <property type="molecule type" value="Genomic_DNA"/>
</dbReference>
<evidence type="ECO:0000256" key="4">
    <source>
        <dbReference type="ARBA" id="ARBA00023239"/>
    </source>
</evidence>
<dbReference type="InterPro" id="IPR001509">
    <property type="entry name" value="Epimerase_deHydtase"/>
</dbReference>
<keyword evidence="2" id="KW-0210">Decarboxylase</keyword>
<dbReference type="Pfam" id="PF01370">
    <property type="entry name" value="Epimerase"/>
    <property type="match status" value="1"/>
</dbReference>
<name>A0ABS3I2N4_9ENTE</name>
<organism evidence="6 7">
    <name type="scientific">Candidatus Enterococcus courvalinii</name>
    <dbReference type="NCBI Taxonomy" id="2815329"/>
    <lineage>
        <taxon>Bacteria</taxon>
        <taxon>Bacillati</taxon>
        <taxon>Bacillota</taxon>
        <taxon>Bacilli</taxon>
        <taxon>Lactobacillales</taxon>
        <taxon>Enterococcaceae</taxon>
        <taxon>Enterococcus</taxon>
    </lineage>
</organism>
<evidence type="ECO:0000313" key="6">
    <source>
        <dbReference type="EMBL" id="MBO0482979.1"/>
    </source>
</evidence>
<sequence>MMTLVEQPMYQVDLTKVVDNLPELKKLDGQSILMIGASGMIGSFLIDTLMLANQQLGLKIKVFAMGRNRKKLETRFSMYLDSSIFEIVEGDVTEPLPEDLLVDYMIHGASNTHPKAYATDPIGTIMTNLAGTDQVLKHAAATNVKRTLFLSTVEIYGENRGDVEKFNEEYCGYIDCNTLRAGYPEGKRVSESLCQAYITKYDLDIVIPRLCRTFGPTMLASDTKASSQFILNAVNHEDIVLKSEGNQYFSYVYVADAVSAILYLLLHGESGQAYNVSNEQFDLYLKDLAKKIADISGKTVIFELPDEVESKGFSKANTAILDNTKIKKVGWMPLFDLEESLEHTVKIIQEVK</sequence>
<comment type="cofactor">
    <cofactor evidence="1">
        <name>NAD(+)</name>
        <dbReference type="ChEBI" id="CHEBI:57540"/>
    </cofactor>
</comment>
<comment type="caution">
    <text evidence="6">The sequence shown here is derived from an EMBL/GenBank/DDBJ whole genome shotgun (WGS) entry which is preliminary data.</text>
</comment>
<evidence type="ECO:0000256" key="2">
    <source>
        <dbReference type="ARBA" id="ARBA00022793"/>
    </source>
</evidence>
<dbReference type="RefSeq" id="WP_206899856.1">
    <property type="nucleotide sequence ID" value="NZ_JAFLWI010000022.1"/>
</dbReference>
<keyword evidence="3" id="KW-0520">NAD</keyword>